<feature type="transmembrane region" description="Helical" evidence="5">
    <location>
        <begin position="363"/>
        <end position="379"/>
    </location>
</feature>
<evidence type="ECO:0000256" key="4">
    <source>
        <dbReference type="ARBA" id="ARBA00023136"/>
    </source>
</evidence>
<feature type="transmembrane region" description="Helical" evidence="5">
    <location>
        <begin position="73"/>
        <end position="105"/>
    </location>
</feature>
<dbReference type="Pfam" id="PF04932">
    <property type="entry name" value="Wzy_C"/>
    <property type="match status" value="1"/>
</dbReference>
<comment type="subcellular location">
    <subcellularLocation>
        <location evidence="1">Membrane</location>
        <topology evidence="1">Multi-pass membrane protein</topology>
    </subcellularLocation>
</comment>
<feature type="transmembrane region" description="Helical" evidence="5">
    <location>
        <begin position="9"/>
        <end position="28"/>
    </location>
</feature>
<feature type="transmembrane region" description="Helical" evidence="5">
    <location>
        <begin position="40"/>
        <end position="61"/>
    </location>
</feature>
<dbReference type="GO" id="GO:0016020">
    <property type="term" value="C:membrane"/>
    <property type="evidence" value="ECO:0007669"/>
    <property type="project" value="UniProtKB-SubCell"/>
</dbReference>
<dbReference type="AlphaFoldDB" id="A0A2M7BD83"/>
<keyword evidence="2 5" id="KW-0812">Transmembrane</keyword>
<dbReference type="PANTHER" id="PTHR37422">
    <property type="entry name" value="TEICHURONIC ACID BIOSYNTHESIS PROTEIN TUAE"/>
    <property type="match status" value="1"/>
</dbReference>
<gene>
    <name evidence="7" type="ORF">COS54_01695</name>
</gene>
<evidence type="ECO:0000256" key="1">
    <source>
        <dbReference type="ARBA" id="ARBA00004141"/>
    </source>
</evidence>
<keyword evidence="3 5" id="KW-1133">Transmembrane helix</keyword>
<feature type="transmembrane region" description="Helical" evidence="5">
    <location>
        <begin position="329"/>
        <end position="351"/>
    </location>
</feature>
<protein>
    <recommendedName>
        <fullName evidence="6">O-antigen ligase-related domain-containing protein</fullName>
    </recommendedName>
</protein>
<feature type="domain" description="O-antigen ligase-related" evidence="6">
    <location>
        <begin position="208"/>
        <end position="343"/>
    </location>
</feature>
<evidence type="ECO:0000256" key="3">
    <source>
        <dbReference type="ARBA" id="ARBA00022989"/>
    </source>
</evidence>
<dbReference type="PANTHER" id="PTHR37422:SF13">
    <property type="entry name" value="LIPOPOLYSACCHARIDE BIOSYNTHESIS PROTEIN PA4999-RELATED"/>
    <property type="match status" value="1"/>
</dbReference>
<feature type="transmembrane region" description="Helical" evidence="5">
    <location>
        <begin position="242"/>
        <end position="258"/>
    </location>
</feature>
<reference evidence="8" key="1">
    <citation type="submission" date="2017-09" db="EMBL/GenBank/DDBJ databases">
        <title>Depth-based differentiation of microbial function through sediment-hosted aquifers and enrichment of novel symbionts in the deep terrestrial subsurface.</title>
        <authorList>
            <person name="Probst A.J."/>
            <person name="Ladd B."/>
            <person name="Jarett J.K."/>
            <person name="Geller-Mcgrath D.E."/>
            <person name="Sieber C.M.K."/>
            <person name="Emerson J.B."/>
            <person name="Anantharaman K."/>
            <person name="Thomas B.C."/>
            <person name="Malmstrom R."/>
            <person name="Stieglmeier M."/>
            <person name="Klingl A."/>
            <person name="Woyke T."/>
            <person name="Ryan C.M."/>
            <person name="Banfield J.F."/>
        </authorList>
    </citation>
    <scope>NUCLEOTIDE SEQUENCE [LARGE SCALE GENOMIC DNA]</scope>
</reference>
<evidence type="ECO:0000256" key="5">
    <source>
        <dbReference type="SAM" id="Phobius"/>
    </source>
</evidence>
<feature type="transmembrane region" description="Helical" evidence="5">
    <location>
        <begin position="202"/>
        <end position="235"/>
    </location>
</feature>
<proteinExistence type="predicted"/>
<sequence>MGMKKIFNLLLKIVFLVSLVIFPFGQFLRIELPNFPEIKLQPLDFLCFIFVFISLAKKLVLKEKFKLPELAKIMAVFLGIALFSFLINVFTVPAFSLVSSFLYFLRLFEYFLFFWSVADFLKESYLPVSTYLIFAGLAVAVLALGQYFLVPDTRFIYNLGWDEHYFRAIGSFLDPAFTALLINLSFIIWLSRSFDRKVKNIYWWSLGLIFLVSIGLSFSRLNYGVLLLSAILIFIIRKKTKLITLIVILFISMIFFLPKPAGEGVNLLRTNSVFAKLENYQLAWKIIADHPVFGVGFNNYRIAQRKYGFLSEENWQSTNAGAGADNSFLFTWATTGIFGFLTLLFLLARIMQKSILLAVKNEMALILFTSTIAIAVSSFFVNAFFYPWVLFWLMLLLAKFTAEN</sequence>
<organism evidence="7 8">
    <name type="scientific">Candidatus Shapirobacteria bacterium CG03_land_8_20_14_0_80_39_12</name>
    <dbReference type="NCBI Taxonomy" id="1974879"/>
    <lineage>
        <taxon>Bacteria</taxon>
        <taxon>Candidatus Shapironibacteriota</taxon>
    </lineage>
</organism>
<feature type="transmembrane region" description="Helical" evidence="5">
    <location>
        <begin position="171"/>
        <end position="190"/>
    </location>
</feature>
<dbReference type="InterPro" id="IPR007016">
    <property type="entry name" value="O-antigen_ligase-rel_domated"/>
</dbReference>
<dbReference type="InterPro" id="IPR051533">
    <property type="entry name" value="WaaL-like"/>
</dbReference>
<evidence type="ECO:0000259" key="6">
    <source>
        <dbReference type="Pfam" id="PF04932"/>
    </source>
</evidence>
<feature type="transmembrane region" description="Helical" evidence="5">
    <location>
        <begin position="125"/>
        <end position="150"/>
    </location>
</feature>
<evidence type="ECO:0000313" key="8">
    <source>
        <dbReference type="Proteomes" id="UP000229631"/>
    </source>
</evidence>
<evidence type="ECO:0000313" key="7">
    <source>
        <dbReference type="EMBL" id="PIV01066.1"/>
    </source>
</evidence>
<dbReference type="EMBL" id="PEVC01000033">
    <property type="protein sequence ID" value="PIV01066.1"/>
    <property type="molecule type" value="Genomic_DNA"/>
</dbReference>
<dbReference type="Proteomes" id="UP000229631">
    <property type="component" value="Unassembled WGS sequence"/>
</dbReference>
<comment type="caution">
    <text evidence="7">The sequence shown here is derived from an EMBL/GenBank/DDBJ whole genome shotgun (WGS) entry which is preliminary data.</text>
</comment>
<keyword evidence="4 5" id="KW-0472">Membrane</keyword>
<accession>A0A2M7BD83</accession>
<name>A0A2M7BD83_9BACT</name>
<evidence type="ECO:0000256" key="2">
    <source>
        <dbReference type="ARBA" id="ARBA00022692"/>
    </source>
</evidence>